<dbReference type="InterPro" id="IPR025520">
    <property type="entry name" value="DUF4408"/>
</dbReference>
<dbReference type="PANTHER" id="PTHR33098:SF57">
    <property type="entry name" value="DUF4408 DOMAIN PROTEIN"/>
    <property type="match status" value="1"/>
</dbReference>
<proteinExistence type="predicted"/>
<dbReference type="Pfam" id="PF14364">
    <property type="entry name" value="DUF4408"/>
    <property type="match status" value="1"/>
</dbReference>
<reference evidence="5" key="1">
    <citation type="submission" date="2025-08" db="UniProtKB">
        <authorList>
            <consortium name="RefSeq"/>
        </authorList>
    </citation>
    <scope>IDENTIFICATION</scope>
    <source>
        <tissue evidence="5">Leaves</tissue>
    </source>
</reference>
<name>A0ABM4UXS9_COFAR</name>
<keyword evidence="4" id="KW-1185">Reference proteome</keyword>
<sequence length="224" mass="25330">MNAALPIVDSMTSLFTPAILFCIVNLVIGTIFITSRLKSHNKPDPAANSPPNQNQLVRAPSFLDRVKSFNFSSYVSEQPDPFHAVTQKSDPREEQEQKNVAEEEALLESHHHDDQMMKSKLETRVEAPAGNGGPARRMKKSASEKAVAVPEDREEVDRWRPATMTEREGRSSSETETLTFGEEEHVDKKADAFINRFRQHLKLQRLDSILRYKEMLNRGAGLES</sequence>
<protein>
    <submittedName>
        <fullName evidence="5">Pathogen-associated molecular patterns-induced protein A70-like</fullName>
    </submittedName>
</protein>
<evidence type="ECO:0000259" key="3">
    <source>
        <dbReference type="Pfam" id="PF14364"/>
    </source>
</evidence>
<feature type="domain" description="DUF4408" evidence="3">
    <location>
        <begin position="8"/>
        <end position="37"/>
    </location>
</feature>
<organism evidence="4 5">
    <name type="scientific">Coffea arabica</name>
    <name type="common">Arabian coffee</name>
    <dbReference type="NCBI Taxonomy" id="13443"/>
    <lineage>
        <taxon>Eukaryota</taxon>
        <taxon>Viridiplantae</taxon>
        <taxon>Streptophyta</taxon>
        <taxon>Embryophyta</taxon>
        <taxon>Tracheophyta</taxon>
        <taxon>Spermatophyta</taxon>
        <taxon>Magnoliopsida</taxon>
        <taxon>eudicotyledons</taxon>
        <taxon>Gunneridae</taxon>
        <taxon>Pentapetalae</taxon>
        <taxon>asterids</taxon>
        <taxon>lamiids</taxon>
        <taxon>Gentianales</taxon>
        <taxon>Rubiaceae</taxon>
        <taxon>Ixoroideae</taxon>
        <taxon>Gardenieae complex</taxon>
        <taxon>Bertiereae - Coffeeae clade</taxon>
        <taxon>Coffeeae</taxon>
        <taxon>Coffea</taxon>
    </lineage>
</organism>
<feature type="transmembrane region" description="Helical" evidence="2">
    <location>
        <begin position="14"/>
        <end position="33"/>
    </location>
</feature>
<dbReference type="Proteomes" id="UP001652660">
    <property type="component" value="Chromosome 6e"/>
</dbReference>
<keyword evidence="2" id="KW-0472">Membrane</keyword>
<evidence type="ECO:0000313" key="4">
    <source>
        <dbReference type="Proteomes" id="UP001652660"/>
    </source>
</evidence>
<dbReference type="PANTHER" id="PTHR33098">
    <property type="entry name" value="COTTON FIBER (DUF761)"/>
    <property type="match status" value="1"/>
</dbReference>
<gene>
    <name evidence="5" type="primary">LOC140009715</name>
</gene>
<keyword evidence="2" id="KW-0812">Transmembrane</keyword>
<keyword evidence="2" id="KW-1133">Transmembrane helix</keyword>
<feature type="compositionally biased region" description="Basic and acidic residues" evidence="1">
    <location>
        <begin position="89"/>
        <end position="125"/>
    </location>
</feature>
<feature type="region of interest" description="Disordered" evidence="1">
    <location>
        <begin position="80"/>
        <end position="185"/>
    </location>
</feature>
<evidence type="ECO:0000313" key="5">
    <source>
        <dbReference type="RefSeq" id="XP_071912092.1"/>
    </source>
</evidence>
<accession>A0ABM4UXS9</accession>
<dbReference type="GeneID" id="140009715"/>
<evidence type="ECO:0000256" key="2">
    <source>
        <dbReference type="SAM" id="Phobius"/>
    </source>
</evidence>
<evidence type="ECO:0000256" key="1">
    <source>
        <dbReference type="SAM" id="MobiDB-lite"/>
    </source>
</evidence>
<feature type="compositionally biased region" description="Basic and acidic residues" evidence="1">
    <location>
        <begin position="155"/>
        <end position="173"/>
    </location>
</feature>
<dbReference type="InterPro" id="IPR008480">
    <property type="entry name" value="DUF761_pln"/>
</dbReference>
<dbReference type="RefSeq" id="XP_071912092.1">
    <property type="nucleotide sequence ID" value="XM_072055991.1"/>
</dbReference>
<dbReference type="Pfam" id="PF05553">
    <property type="entry name" value="DUF761"/>
    <property type="match status" value="1"/>
</dbReference>